<dbReference type="Pfam" id="PF13417">
    <property type="entry name" value="GST_N_3"/>
    <property type="match status" value="1"/>
</dbReference>
<reference evidence="2 3" key="1">
    <citation type="submission" date="2008-03" db="EMBL/GenBank/DDBJ databases">
        <title>Sequencing of the draft genome and assembly of Burkholderia ambifaria MEX-5.</title>
        <authorList>
            <consortium name="US DOE Joint Genome Institute (JGI-PGF)"/>
            <person name="Copeland A."/>
            <person name="Lucas S."/>
            <person name="Lapidus A."/>
            <person name="Glavina del Rio T."/>
            <person name="Dalin E."/>
            <person name="Tice H."/>
            <person name="Bruce D."/>
            <person name="Goodwin L."/>
            <person name="Pitluck S."/>
            <person name="Larimer F."/>
            <person name="Land M.L."/>
            <person name="Hauser L."/>
            <person name="Tiedje J."/>
            <person name="Richardson P."/>
        </authorList>
    </citation>
    <scope>NUCLEOTIDE SEQUENCE [LARGE SCALE GENOMIC DNA]</scope>
    <source>
        <strain evidence="2 3">MEX-5</strain>
    </source>
</reference>
<dbReference type="AlphaFoldDB" id="B1TF65"/>
<dbReference type="Proteomes" id="UP000004814">
    <property type="component" value="Unassembled WGS sequence"/>
</dbReference>
<dbReference type="PROSITE" id="PS50404">
    <property type="entry name" value="GST_NTER"/>
    <property type="match status" value="1"/>
</dbReference>
<evidence type="ECO:0000313" key="2">
    <source>
        <dbReference type="EMBL" id="EDT37787.1"/>
    </source>
</evidence>
<protein>
    <submittedName>
        <fullName evidence="2">Glutathione S-transferase domain</fullName>
    </submittedName>
</protein>
<proteinExistence type="predicted"/>
<keyword evidence="2" id="KW-0808">Transferase</keyword>
<dbReference type="SUPFAM" id="SSF52833">
    <property type="entry name" value="Thioredoxin-like"/>
    <property type="match status" value="1"/>
</dbReference>
<dbReference type="PANTHER" id="PTHR44051:SF8">
    <property type="entry name" value="GLUTATHIONE S-TRANSFERASE GSTA"/>
    <property type="match status" value="1"/>
</dbReference>
<dbReference type="InterPro" id="IPR036249">
    <property type="entry name" value="Thioredoxin-like_sf"/>
</dbReference>
<organism evidence="2 3">
    <name type="scientific">Burkholderia ambifaria MEX-5</name>
    <dbReference type="NCBI Taxonomy" id="396597"/>
    <lineage>
        <taxon>Bacteria</taxon>
        <taxon>Pseudomonadati</taxon>
        <taxon>Pseudomonadota</taxon>
        <taxon>Betaproteobacteria</taxon>
        <taxon>Burkholderiales</taxon>
        <taxon>Burkholderiaceae</taxon>
        <taxon>Burkholderia</taxon>
        <taxon>Burkholderia cepacia complex</taxon>
    </lineage>
</organism>
<accession>B1TF65</accession>
<sequence length="164" mass="17953">MAWPSCPLGHIMPNFSTFEPDYFLGQGHPIANIIPAAQTLNRNQTMSHILYYTPGAASMAVHWILLELGVPLETRLVNIDSGAQRDPEYLRLNSSGRVPTLVINGIPRGESTALLMLLAEQHPESGLAPQPNSPARSAWFEMVIYLAKHVVTGDAKLVLCGGRR</sequence>
<dbReference type="InterPro" id="IPR004045">
    <property type="entry name" value="Glutathione_S-Trfase_N"/>
</dbReference>
<dbReference type="PATRIC" id="fig|396597.7.peg.970"/>
<evidence type="ECO:0000259" key="1">
    <source>
        <dbReference type="PROSITE" id="PS50404"/>
    </source>
</evidence>
<gene>
    <name evidence="2" type="ORF">BamMEX5DRAFT_6431</name>
</gene>
<dbReference type="Gene3D" id="3.40.30.10">
    <property type="entry name" value="Glutaredoxin"/>
    <property type="match status" value="1"/>
</dbReference>
<dbReference type="EMBL" id="ABLK01000384">
    <property type="protein sequence ID" value="EDT37787.1"/>
    <property type="molecule type" value="Genomic_DNA"/>
</dbReference>
<evidence type="ECO:0000313" key="3">
    <source>
        <dbReference type="Proteomes" id="UP000004814"/>
    </source>
</evidence>
<comment type="caution">
    <text evidence="2">The sequence shown here is derived from an EMBL/GenBank/DDBJ whole genome shotgun (WGS) entry which is preliminary data.</text>
</comment>
<dbReference type="GO" id="GO:0016740">
    <property type="term" value="F:transferase activity"/>
    <property type="evidence" value="ECO:0007669"/>
    <property type="project" value="UniProtKB-KW"/>
</dbReference>
<feature type="domain" description="GST N-terminal" evidence="1">
    <location>
        <begin position="45"/>
        <end position="126"/>
    </location>
</feature>
<dbReference type="PANTHER" id="PTHR44051">
    <property type="entry name" value="GLUTATHIONE S-TRANSFERASE-RELATED"/>
    <property type="match status" value="1"/>
</dbReference>
<dbReference type="CDD" id="cd03057">
    <property type="entry name" value="GST_N_Beta"/>
    <property type="match status" value="1"/>
</dbReference>
<dbReference type="Gene3D" id="1.20.1050.10">
    <property type="match status" value="1"/>
</dbReference>
<name>B1TF65_9BURK</name>